<feature type="region of interest" description="Disordered" evidence="1">
    <location>
        <begin position="1"/>
        <end position="82"/>
    </location>
</feature>
<organism evidence="2 3">
    <name type="scientific">Parelaphostrongylus tenuis</name>
    <name type="common">Meningeal worm</name>
    <dbReference type="NCBI Taxonomy" id="148309"/>
    <lineage>
        <taxon>Eukaryota</taxon>
        <taxon>Metazoa</taxon>
        <taxon>Ecdysozoa</taxon>
        <taxon>Nematoda</taxon>
        <taxon>Chromadorea</taxon>
        <taxon>Rhabditida</taxon>
        <taxon>Rhabditina</taxon>
        <taxon>Rhabditomorpha</taxon>
        <taxon>Strongyloidea</taxon>
        <taxon>Metastrongylidae</taxon>
        <taxon>Parelaphostrongylus</taxon>
    </lineage>
</organism>
<accession>A0AAD5QYG4</accession>
<sequence length="259" mass="28638">MEAVRPKKSRPKQRTSGNSTTSSFQPAAIVQGMRLPDVPTHAPIRTNSPDPEEIVLSDDEQPSTSTPPESSQVSSTSAASAFPTTDLPEAEKSASTVEASSLPAVFVAHETVRYPSIDHVTEAIHSPYTTASIAPPTYKEMAKEIMENNKSFIGSVRVADAPPLYPTLEKLHFEKDKHGLLTEQNLLSFYYNTLYMMSDQFVEKFVQDNLMPCGPIFPLLKRLKQLAELMAINEISEKEKHGKVDEMFTRLLGCGKTHS</sequence>
<gene>
    <name evidence="2" type="ORF">KIN20_026794</name>
</gene>
<comment type="caution">
    <text evidence="2">The sequence shown here is derived from an EMBL/GenBank/DDBJ whole genome shotgun (WGS) entry which is preliminary data.</text>
</comment>
<dbReference type="AlphaFoldDB" id="A0AAD5QYG4"/>
<proteinExistence type="predicted"/>
<feature type="compositionally biased region" description="Basic residues" evidence="1">
    <location>
        <begin position="1"/>
        <end position="13"/>
    </location>
</feature>
<dbReference type="EMBL" id="JAHQIW010005485">
    <property type="protein sequence ID" value="KAJ1366193.1"/>
    <property type="molecule type" value="Genomic_DNA"/>
</dbReference>
<name>A0AAD5QYG4_PARTN</name>
<evidence type="ECO:0000313" key="2">
    <source>
        <dbReference type="EMBL" id="KAJ1366193.1"/>
    </source>
</evidence>
<evidence type="ECO:0000313" key="3">
    <source>
        <dbReference type="Proteomes" id="UP001196413"/>
    </source>
</evidence>
<keyword evidence="3" id="KW-1185">Reference proteome</keyword>
<reference evidence="2" key="1">
    <citation type="submission" date="2021-06" db="EMBL/GenBank/DDBJ databases">
        <title>Parelaphostrongylus tenuis whole genome reference sequence.</title>
        <authorList>
            <person name="Garwood T.J."/>
            <person name="Larsen P.A."/>
            <person name="Fountain-Jones N.M."/>
            <person name="Garbe J.R."/>
            <person name="Macchietto M.G."/>
            <person name="Kania S.A."/>
            <person name="Gerhold R.W."/>
            <person name="Richards J.E."/>
            <person name="Wolf T.M."/>
        </authorList>
    </citation>
    <scope>NUCLEOTIDE SEQUENCE</scope>
    <source>
        <strain evidence="2">MNPRO001-30</strain>
        <tissue evidence="2">Meninges</tissue>
    </source>
</reference>
<feature type="compositionally biased region" description="Polar residues" evidence="1">
    <location>
        <begin position="14"/>
        <end position="25"/>
    </location>
</feature>
<evidence type="ECO:0000256" key="1">
    <source>
        <dbReference type="SAM" id="MobiDB-lite"/>
    </source>
</evidence>
<feature type="compositionally biased region" description="Low complexity" evidence="1">
    <location>
        <begin position="62"/>
        <end position="82"/>
    </location>
</feature>
<dbReference type="Proteomes" id="UP001196413">
    <property type="component" value="Unassembled WGS sequence"/>
</dbReference>
<feature type="compositionally biased region" description="Acidic residues" evidence="1">
    <location>
        <begin position="50"/>
        <end position="61"/>
    </location>
</feature>
<protein>
    <submittedName>
        <fullName evidence="2">Uncharacterized protein</fullName>
    </submittedName>
</protein>